<evidence type="ECO:0000313" key="2">
    <source>
        <dbReference type="EMBL" id="KNZ50140.1"/>
    </source>
</evidence>
<organism evidence="2 3">
    <name type="scientific">Puccinia sorghi</name>
    <dbReference type="NCBI Taxonomy" id="27349"/>
    <lineage>
        <taxon>Eukaryota</taxon>
        <taxon>Fungi</taxon>
        <taxon>Dikarya</taxon>
        <taxon>Basidiomycota</taxon>
        <taxon>Pucciniomycotina</taxon>
        <taxon>Pucciniomycetes</taxon>
        <taxon>Pucciniales</taxon>
        <taxon>Pucciniaceae</taxon>
        <taxon>Puccinia</taxon>
    </lineage>
</organism>
<feature type="compositionally biased region" description="Basic residues" evidence="1">
    <location>
        <begin position="408"/>
        <end position="422"/>
    </location>
</feature>
<dbReference type="AlphaFoldDB" id="A0A0L6UQM3"/>
<feature type="compositionally biased region" description="Pro residues" evidence="1">
    <location>
        <begin position="595"/>
        <end position="612"/>
    </location>
</feature>
<feature type="region of interest" description="Disordered" evidence="1">
    <location>
        <begin position="488"/>
        <end position="511"/>
    </location>
</feature>
<feature type="region of interest" description="Disordered" evidence="1">
    <location>
        <begin position="354"/>
        <end position="429"/>
    </location>
</feature>
<feature type="compositionally biased region" description="Polar residues" evidence="1">
    <location>
        <begin position="360"/>
        <end position="388"/>
    </location>
</feature>
<evidence type="ECO:0000256" key="1">
    <source>
        <dbReference type="SAM" id="MobiDB-lite"/>
    </source>
</evidence>
<comment type="caution">
    <text evidence="2">The sequence shown here is derived from an EMBL/GenBank/DDBJ whole genome shotgun (WGS) entry which is preliminary data.</text>
</comment>
<keyword evidence="3" id="KW-1185">Reference proteome</keyword>
<feature type="compositionally biased region" description="Basic and acidic residues" evidence="1">
    <location>
        <begin position="499"/>
        <end position="511"/>
    </location>
</feature>
<dbReference type="VEuPathDB" id="FungiDB:VP01_457g9"/>
<feature type="compositionally biased region" description="Low complexity" evidence="1">
    <location>
        <begin position="578"/>
        <end position="594"/>
    </location>
</feature>
<proteinExistence type="predicted"/>
<reference evidence="2 3" key="1">
    <citation type="submission" date="2015-08" db="EMBL/GenBank/DDBJ databases">
        <title>Next Generation Sequencing and Analysis of the Genome of Puccinia sorghi L Schw, the Causal Agent of Maize Common Rust.</title>
        <authorList>
            <person name="Rochi L."/>
            <person name="Burguener G."/>
            <person name="Darino M."/>
            <person name="Turjanski A."/>
            <person name="Kreff E."/>
            <person name="Dieguez M.J."/>
            <person name="Sacco F."/>
        </authorList>
    </citation>
    <scope>NUCLEOTIDE SEQUENCE [LARGE SCALE GENOMIC DNA]</scope>
    <source>
        <strain evidence="2 3">RO10H11247</strain>
    </source>
</reference>
<name>A0A0L6UQM3_9BASI</name>
<accession>A0A0L6UQM3</accession>
<protein>
    <submittedName>
        <fullName evidence="2">Uncharacterized protein</fullName>
    </submittedName>
</protein>
<dbReference type="EMBL" id="LAVV01009701">
    <property type="protein sequence ID" value="KNZ50140.1"/>
    <property type="molecule type" value="Genomic_DNA"/>
</dbReference>
<dbReference type="Proteomes" id="UP000037035">
    <property type="component" value="Unassembled WGS sequence"/>
</dbReference>
<evidence type="ECO:0000313" key="3">
    <source>
        <dbReference type="Proteomes" id="UP000037035"/>
    </source>
</evidence>
<feature type="region of interest" description="Disordered" evidence="1">
    <location>
        <begin position="569"/>
        <end position="614"/>
    </location>
</feature>
<sequence length="660" mass="72198">MEEEPSSHKHELLVTGARLHRSASTLSYEGFSRLGFAGDGQSIDGQLPSQVPEFNMEDVGPPPCQEAFMMESKNSQHCPPPQRATPHSRHASHSYPLCLTTNLLPLEQLSRGLGFPHDAALQAGEPLHINICTSAVYEVEKWEKALNICQLIKVPFNYDQSRLSSLYWIINRRRAAHLTHSSTRRDGCPCSDSPRKKLASRRRTLYGTEQKKHVFARIELDLDDPAQPIEHHQICLVGGGNNAKEDFRASWLNLQRRLTQVINPEASLEMAASILGQPVPEELSRGFERLHASTGPDDDDGDGGADVAIQTDTAVFAPPTKPFPLQPPCIIRKNSTHRVADALKKLTSMKLGEPTESLIMGTSNLPRHSSQSERSFVTPSRTSVSSLQDDFRGHTAQQDKSPQTSRRISSKRTVPHSIRRSSHFSSALCQPSSGLGDMHLGRLLSHHCSLPLTTSPILMEMVLDALDNALQAEETFQWEKQHLQACRRAATPADTRPQPAERADRQGGGGVREDVRFAKSHAPIISGFHSPPAASQPLAALYRCCSQDRPSIKGPAVVGCYEAPPACGDHSADKDEATPSATLNSPPSSNTPSSSSPPPDPIPSPKTTPPSSAPILSYLPSPPLLPMILVTLMWYPPPSTRLNGSTSWRTKFSLEVTHGI</sequence>
<feature type="compositionally biased region" description="Polar residues" evidence="1">
    <location>
        <begin position="395"/>
        <end position="407"/>
    </location>
</feature>
<gene>
    <name evidence="2" type="ORF">VP01_457g9</name>
</gene>